<dbReference type="InterPro" id="IPR031987">
    <property type="entry name" value="GARP"/>
</dbReference>
<dbReference type="EMBL" id="AC159417">
    <property type="protein sequence ID" value="AAX69691.1"/>
    <property type="molecule type" value="Genomic_DNA"/>
</dbReference>
<evidence type="ECO:0000313" key="4">
    <source>
        <dbReference type="EMBL" id="AAZ12868.1"/>
    </source>
</evidence>
<evidence type="ECO:0000256" key="1">
    <source>
        <dbReference type="SAM" id="SignalP"/>
    </source>
</evidence>
<dbReference type="KEGG" id="tbr:Tb927.8.970"/>
<evidence type="ECO:0000259" key="2">
    <source>
        <dbReference type="Pfam" id="PF16731"/>
    </source>
</evidence>
<dbReference type="GeneID" id="3659075"/>
<evidence type="ECO:0000313" key="3">
    <source>
        <dbReference type="EMBL" id="AAX69691.1"/>
    </source>
</evidence>
<dbReference type="Proteomes" id="UP000008524">
    <property type="component" value="Chromosome 8"/>
</dbReference>
<gene>
    <name evidence="4" type="primary">Tb08.25L8.50</name>
    <name evidence="3" type="ORF">Tb927.8.970</name>
</gene>
<dbReference type="VEuPathDB" id="TriTrypDB:Tb927.8.970"/>
<dbReference type="PaxDb" id="5691-AAZ12868"/>
<feature type="chain" id="PRO_5010844158" description="Trypanosoma glutamic acid/alanine-rich protein domain-containing protein" evidence="1">
    <location>
        <begin position="21"/>
        <end position="459"/>
    </location>
</feature>
<reference evidence="4 5" key="2">
    <citation type="journal article" date="2005" name="Science">
        <title>The genome of the African trypanosome Trypanosoma brucei.</title>
        <authorList>
            <person name="Berriman M."/>
            <person name="Ghedin E."/>
            <person name="Hertz-Fowler C."/>
            <person name="Blandin G."/>
            <person name="Renauld H."/>
            <person name="Bartholomeu D.C."/>
            <person name="Lennard N.J."/>
            <person name="Caler E."/>
            <person name="Hamlin N.E."/>
            <person name="Haas B."/>
            <person name="Bohme U."/>
            <person name="Hannick L."/>
            <person name="Aslett M.A."/>
            <person name="Shallom J."/>
            <person name="Marcello L."/>
            <person name="Hou L."/>
            <person name="Wickstead B."/>
            <person name="Alsmark U.C."/>
            <person name="Arrowsmith C."/>
            <person name="Atkin R.J."/>
            <person name="Barron A.J."/>
            <person name="Bringaud F."/>
            <person name="Brooks K."/>
            <person name="Carrington M."/>
            <person name="Cherevach I."/>
            <person name="Chillingworth T.J."/>
            <person name="Churcher C."/>
            <person name="Clark L.N."/>
            <person name="Corton C.H."/>
            <person name="Cronin A."/>
            <person name="Davies R.M."/>
            <person name="Doggett J."/>
            <person name="Djikeng A."/>
            <person name="Feldblyum T."/>
            <person name="Field M.C."/>
            <person name="Fraser A."/>
            <person name="Goodhead I."/>
            <person name="Hance Z."/>
            <person name="Harper D."/>
            <person name="Harris B.R."/>
            <person name="Hauser H."/>
            <person name="Hostetler J."/>
            <person name="Ivens A."/>
            <person name="Jagels K."/>
            <person name="Johnson D."/>
            <person name="Johnson J."/>
            <person name="Jones K."/>
            <person name="Kerhornou A.X."/>
            <person name="Koo H."/>
            <person name="Larke N."/>
            <person name="Landfear S."/>
            <person name="Larkin C."/>
            <person name="Leech V."/>
            <person name="Line A."/>
            <person name="Lord A."/>
            <person name="Macleod A."/>
            <person name="Mooney P.J."/>
            <person name="Moule S."/>
            <person name="Martin D.M."/>
            <person name="Morgan G.W."/>
            <person name="Mungall K."/>
            <person name="Norbertczak H."/>
            <person name="Ormond D."/>
            <person name="Pai G."/>
            <person name="Peacock C.S."/>
            <person name="Peterson J."/>
            <person name="Quail M.A."/>
            <person name="Rabbinowitsch E."/>
            <person name="Rajandream M.A."/>
            <person name="Reitter C."/>
            <person name="Salzberg S.L."/>
            <person name="Sanders M."/>
            <person name="Schobel S."/>
            <person name="Sharp S."/>
            <person name="Simmonds M."/>
            <person name="Simpson A.J."/>
            <person name="Tallon L."/>
            <person name="Turner C.M."/>
            <person name="Tait A."/>
            <person name="Tivey A.R."/>
            <person name="Van Aken S."/>
            <person name="Walker D."/>
            <person name="Wanless D."/>
            <person name="Wang S."/>
            <person name="White B."/>
            <person name="White O."/>
            <person name="Whitehead S."/>
            <person name="Woodward J."/>
            <person name="Wortman J."/>
            <person name="Adams M.D."/>
            <person name="Embley T.M."/>
            <person name="Gull K."/>
            <person name="Ullu E."/>
            <person name="Barry J.D."/>
            <person name="Fairlamb A.H."/>
            <person name="Opperdoes F."/>
            <person name="Barrell B.G."/>
            <person name="Donelson J.E."/>
            <person name="Hall N."/>
            <person name="Fraser C.M."/>
            <person name="Melville S.E."/>
            <person name="El-Sayed N.M."/>
        </authorList>
    </citation>
    <scope>NUCLEOTIDE SEQUENCE [LARGE SCALE GENOMIC DNA]</scope>
    <source>
        <strain evidence="4 5">927/4 GUTat10.1</strain>
    </source>
</reference>
<keyword evidence="1" id="KW-0732">Signal</keyword>
<dbReference type="EMBL" id="CP000071">
    <property type="protein sequence ID" value="AAZ12868.1"/>
    <property type="molecule type" value="Genomic_DNA"/>
</dbReference>
<accession>D6XMR5</accession>
<dbReference type="Pfam" id="PF16731">
    <property type="entry name" value="GARP"/>
    <property type="match status" value="2"/>
</dbReference>
<name>Q57XH8_TRYB2</name>
<reference evidence="4" key="1">
    <citation type="journal article" date="2005" name="Science">
        <title>Comparative genomics of trypanosomatid parasitic protozoa.</title>
        <authorList>
            <person name="El-Sayed N.M."/>
            <person name="Myler P.J."/>
            <person name="Blandin G."/>
            <person name="Berriman M."/>
            <person name="Crabtree J."/>
            <person name="Aggarwal G."/>
            <person name="Caler E."/>
            <person name="Renauld H."/>
            <person name="Worthey E.A."/>
            <person name="Hertz-Fowler C."/>
            <person name="Ghedin E."/>
            <person name="Peacock C."/>
            <person name="Bartholomeu D.C."/>
            <person name="Haas B.J."/>
            <person name="Tran A.N."/>
            <person name="Wortman J.R."/>
            <person name="Alsmark U.C."/>
            <person name="Angiuoli S."/>
            <person name="Anupama A."/>
            <person name="Badger J."/>
            <person name="Bringaud F."/>
            <person name="Cadag E."/>
            <person name="Carlton J.M."/>
            <person name="Cerqueira G.C."/>
            <person name="Creasy T."/>
            <person name="Delcher A.L."/>
            <person name="Djikeng A."/>
            <person name="Embley T.M."/>
            <person name="Hauser C."/>
            <person name="Ivens A.C."/>
            <person name="Kummerfeld S.K."/>
            <person name="Pereira-Leal J.B."/>
            <person name="Nilsson D."/>
            <person name="Peterson J."/>
            <person name="Salzberg S.L."/>
            <person name="Shallom J."/>
            <person name="Silva J.C."/>
            <person name="Sundaram J."/>
            <person name="Westenberger S."/>
            <person name="White O."/>
            <person name="Melville S.E."/>
            <person name="Donelson J.E."/>
            <person name="Andersson B."/>
            <person name="Stuart K.D."/>
            <person name="Hall N."/>
        </authorList>
    </citation>
    <scope>NUCLEOTIDE SEQUENCE</scope>
    <source>
        <strain evidence="4">927/4 GUTat10.1</strain>
    </source>
</reference>
<reference evidence="4" key="4">
    <citation type="submission" date="2005-04" db="EMBL/GenBank/DDBJ databases">
        <title>Sequencing, closure, and annotation of Trypanosoma brucei chromosomes 2 through 8.</title>
        <authorList>
            <person name="Ghedin E."/>
            <person name="Blandin G."/>
            <person name="Bartholomeu D."/>
            <person name="Caler E."/>
            <person name="Haas B."/>
            <person name="Hannick L."/>
            <person name="Shallom J."/>
            <person name="Hou L."/>
            <person name="Djikeng A."/>
            <person name="Feldblyum T."/>
            <person name="Hostetler J."/>
            <person name="Johnson J."/>
            <person name="Jones K."/>
            <person name="Koo H.L."/>
            <person name="Larkin C."/>
            <person name="Pai G."/>
            <person name="Peterson J."/>
            <person name="Khalak H.G."/>
            <person name="Salzberg S."/>
            <person name="Simpson A.J."/>
            <person name="Tallon L."/>
            <person name="Van Aken S."/>
            <person name="Wanless D."/>
            <person name="White O."/>
            <person name="Wortman J."/>
            <person name="Fraser C.M."/>
            <person name="El-Sayed N.M.A."/>
        </authorList>
    </citation>
    <scope>NUCLEOTIDE SEQUENCE</scope>
    <source>
        <strain evidence="4">927/4 GUTat10.1</strain>
    </source>
</reference>
<dbReference type="GO" id="GO:0005737">
    <property type="term" value="C:cytoplasm"/>
    <property type="evidence" value="ECO:0000314"/>
    <property type="project" value="GeneDB"/>
</dbReference>
<evidence type="ECO:0000313" key="5">
    <source>
        <dbReference type="Proteomes" id="UP000008524"/>
    </source>
</evidence>
<accession>Q57XH8</accession>
<reference evidence="3" key="3">
    <citation type="submission" date="2005-04" db="EMBL/GenBank/DDBJ databases">
        <title>.</title>
        <authorList>
            <person name="Ghedin E."/>
            <person name="Blandin G."/>
            <person name="Bartholomeu D."/>
            <person name="Caler E."/>
            <person name="Haas B."/>
            <person name="Hannick L."/>
            <person name="Shallom J."/>
            <person name="Hou L."/>
            <person name="Djikeng A."/>
            <person name="Feldblyum T."/>
            <person name="Hostetler J."/>
            <person name="Johnson J."/>
            <person name="Jones K."/>
            <person name="Koo H.L."/>
            <person name="Larkin C."/>
            <person name="Pai G."/>
            <person name="Peterson J."/>
            <person name="Khalak H.G."/>
            <person name="Salzberg S."/>
            <person name="Simpson A.J."/>
            <person name="Tallon L."/>
            <person name="Van Aken S."/>
            <person name="Wanless D."/>
            <person name="White O."/>
            <person name="Wortman J."/>
            <person name="Fraser C.M."/>
            <person name="El-Sayed N.M.A."/>
        </authorList>
    </citation>
    <scope>NUCLEOTIDE SEQUENCE</scope>
    <source>
        <strain evidence="3">GUTat10.1</strain>
    </source>
</reference>
<dbReference type="InParanoid" id="Q57XH8"/>
<feature type="domain" description="Trypanosoma glutamic acid/alanine-rich protein" evidence="2">
    <location>
        <begin position="240"/>
        <end position="428"/>
    </location>
</feature>
<dbReference type="RefSeq" id="XP_846934.1">
    <property type="nucleotide sequence ID" value="XM_841841.1"/>
</dbReference>
<organism evidence="3 5">
    <name type="scientific">Trypanosoma brucei brucei (strain 927/4 GUTat10.1)</name>
    <dbReference type="NCBI Taxonomy" id="185431"/>
    <lineage>
        <taxon>Eukaryota</taxon>
        <taxon>Discoba</taxon>
        <taxon>Euglenozoa</taxon>
        <taxon>Kinetoplastea</taxon>
        <taxon>Metakinetoplastina</taxon>
        <taxon>Trypanosomatida</taxon>
        <taxon>Trypanosomatidae</taxon>
        <taxon>Trypanosoma</taxon>
    </lineage>
</organism>
<dbReference type="AlphaFoldDB" id="Q57XH8"/>
<feature type="domain" description="Trypanosoma glutamic acid/alanine-rich protein" evidence="2">
    <location>
        <begin position="28"/>
        <end position="216"/>
    </location>
</feature>
<feature type="signal peptide" evidence="1">
    <location>
        <begin position="1"/>
        <end position="20"/>
    </location>
</feature>
<proteinExistence type="predicted"/>
<sequence>MTRFTCFTAVVLLCMPFAVGKNNNLTLEQTVTLCNALKQFRGLKDAVRDLKYWITTESLKISNAKTRSDEQLRRVKEPAQATTKAKALEKRARVLAANVTEAVKKAEIVILESDVDAGVLGTISSAYVPSLEGALKKLGNEGGTVEVKGVAKSCNKTTKNVTVESLIHALDDMLQYFPAKSIKRLKEATRDASNKLHKLEGAAQSLVEIKINAEYTEFRVREAVTKAVSAYGKRYNLTLQQTQALCIAAEQYRALPIFVSNIEEISKTMAQKAADAKIRSDNVVQLAEEANEDGKGKLLSQRVRETVNEIAEAAEAAEKAYRALTGHSVYMKSVAAAYAGSLEKTLLSISQYAASQATRKAAEACRETAEVVTPKSLEDTKNGLFHSIPAQSSKRLKKDTAKLIESLTILHREYKQLNAAMQYAQAAELKLNRETDYSPTTTPIAFASFLVCLLGTGLL</sequence>
<keyword evidence="5" id="KW-1185">Reference proteome</keyword>
<protein>
    <recommendedName>
        <fullName evidence="2">Trypanosoma glutamic acid/alanine-rich protein domain-containing protein</fullName>
    </recommendedName>
</protein>
<dbReference type="Gene3D" id="1.20.1260.80">
    <property type="match status" value="2"/>
</dbReference>